<organism evidence="1 2">
    <name type="scientific">Dentiscutata heterogama</name>
    <dbReference type="NCBI Taxonomy" id="1316150"/>
    <lineage>
        <taxon>Eukaryota</taxon>
        <taxon>Fungi</taxon>
        <taxon>Fungi incertae sedis</taxon>
        <taxon>Mucoromycota</taxon>
        <taxon>Glomeromycotina</taxon>
        <taxon>Glomeromycetes</taxon>
        <taxon>Diversisporales</taxon>
        <taxon>Gigasporaceae</taxon>
        <taxon>Dentiscutata</taxon>
    </lineage>
</organism>
<name>A0ACA9P366_9GLOM</name>
<gene>
    <name evidence="1" type="ORF">DHETER_LOCUS10711</name>
</gene>
<dbReference type="Proteomes" id="UP000789702">
    <property type="component" value="Unassembled WGS sequence"/>
</dbReference>
<accession>A0ACA9P366</accession>
<feature type="non-terminal residue" evidence="1">
    <location>
        <position position="1"/>
    </location>
</feature>
<sequence length="223" mass="25623">LRTFIKDQWQVQVNPNNPASSLVSNTNLDNIIKLVEVNLIDLSDEYLHLINTIPNLPNLTYTEIISFSVFQLQQKRNKQKKPEIKRSNHFIVFKNFLNHYITRELGQNLTLTGVSLVGKKTDECFNNKKKNLMKKKKKNIQSTRVAPVVIYTSNSTNNSISYQTTTTNNLFEDLSDNDKTIIESLPEELNNEEKDISNLDLVQQALDDINKAIYSIFTKSTPC</sequence>
<keyword evidence="2" id="KW-1185">Reference proteome</keyword>
<proteinExistence type="predicted"/>
<evidence type="ECO:0000313" key="2">
    <source>
        <dbReference type="Proteomes" id="UP000789702"/>
    </source>
</evidence>
<evidence type="ECO:0000313" key="1">
    <source>
        <dbReference type="EMBL" id="CAG8682141.1"/>
    </source>
</evidence>
<protein>
    <submittedName>
        <fullName evidence="1">13512_t:CDS:1</fullName>
    </submittedName>
</protein>
<dbReference type="EMBL" id="CAJVPU010021658">
    <property type="protein sequence ID" value="CAG8682141.1"/>
    <property type="molecule type" value="Genomic_DNA"/>
</dbReference>
<reference evidence="1" key="1">
    <citation type="submission" date="2021-06" db="EMBL/GenBank/DDBJ databases">
        <authorList>
            <person name="Kallberg Y."/>
            <person name="Tangrot J."/>
            <person name="Rosling A."/>
        </authorList>
    </citation>
    <scope>NUCLEOTIDE SEQUENCE</scope>
    <source>
        <strain evidence="1">IL203A</strain>
    </source>
</reference>
<comment type="caution">
    <text evidence="1">The sequence shown here is derived from an EMBL/GenBank/DDBJ whole genome shotgun (WGS) entry which is preliminary data.</text>
</comment>